<evidence type="ECO:0000313" key="2">
    <source>
        <dbReference type="Proteomes" id="UP000701853"/>
    </source>
</evidence>
<proteinExistence type="predicted"/>
<sequence>MYVQRHGCCAFSLLQQVLDGGVGDVSAAEQGASSVGLHVTASAVRLSPENSTTASATTHKATKETLFIFFFSPTEAANTKKAKKLNGIGCILGDDLRHNL</sequence>
<dbReference type="AlphaFoldDB" id="A0A8J6CLE4"/>
<organism evidence="1 2">
    <name type="scientific">Gossypium anomalum</name>
    <dbReference type="NCBI Taxonomy" id="47600"/>
    <lineage>
        <taxon>Eukaryota</taxon>
        <taxon>Viridiplantae</taxon>
        <taxon>Streptophyta</taxon>
        <taxon>Embryophyta</taxon>
        <taxon>Tracheophyta</taxon>
        <taxon>Spermatophyta</taxon>
        <taxon>Magnoliopsida</taxon>
        <taxon>eudicotyledons</taxon>
        <taxon>Gunneridae</taxon>
        <taxon>Pentapetalae</taxon>
        <taxon>rosids</taxon>
        <taxon>malvids</taxon>
        <taxon>Malvales</taxon>
        <taxon>Malvaceae</taxon>
        <taxon>Malvoideae</taxon>
        <taxon>Gossypium</taxon>
    </lineage>
</organism>
<comment type="caution">
    <text evidence="1">The sequence shown here is derived from an EMBL/GenBank/DDBJ whole genome shotgun (WGS) entry which is preliminary data.</text>
</comment>
<dbReference type="Proteomes" id="UP000701853">
    <property type="component" value="Chromosome 12"/>
</dbReference>
<dbReference type="EMBL" id="JAHUZN010000012">
    <property type="protein sequence ID" value="KAG8474515.1"/>
    <property type="molecule type" value="Genomic_DNA"/>
</dbReference>
<dbReference type="OrthoDB" id="10439730at2759"/>
<reference evidence="1 2" key="1">
    <citation type="journal article" date="2021" name="bioRxiv">
        <title>The Gossypium anomalum genome as a resource for cotton improvement and evolutionary analysis of hybrid incompatibility.</title>
        <authorList>
            <person name="Grover C.E."/>
            <person name="Yuan D."/>
            <person name="Arick M.A."/>
            <person name="Miller E.R."/>
            <person name="Hu G."/>
            <person name="Peterson D.G."/>
            <person name="Wendel J.F."/>
            <person name="Udall J.A."/>
        </authorList>
    </citation>
    <scope>NUCLEOTIDE SEQUENCE [LARGE SCALE GENOMIC DNA]</scope>
    <source>
        <strain evidence="1">JFW-Udall</strain>
        <tissue evidence="1">Leaf</tissue>
    </source>
</reference>
<keyword evidence="2" id="KW-1185">Reference proteome</keyword>
<accession>A0A8J6CLE4</accession>
<name>A0A8J6CLE4_9ROSI</name>
<evidence type="ECO:0000313" key="1">
    <source>
        <dbReference type="EMBL" id="KAG8474515.1"/>
    </source>
</evidence>
<protein>
    <submittedName>
        <fullName evidence="1">Uncharacterized protein</fullName>
    </submittedName>
</protein>
<gene>
    <name evidence="1" type="ORF">CXB51_031371</name>
</gene>